<dbReference type="Proteomes" id="UP001517247">
    <property type="component" value="Unassembled WGS sequence"/>
</dbReference>
<dbReference type="Pfam" id="PF08281">
    <property type="entry name" value="Sigma70_r4_2"/>
    <property type="match status" value="1"/>
</dbReference>
<dbReference type="PANTHER" id="PTHR43133">
    <property type="entry name" value="RNA POLYMERASE ECF-TYPE SIGMA FACTO"/>
    <property type="match status" value="1"/>
</dbReference>
<dbReference type="SUPFAM" id="SSF88659">
    <property type="entry name" value="Sigma3 and sigma4 domains of RNA polymerase sigma factors"/>
    <property type="match status" value="1"/>
</dbReference>
<organism evidence="7 8">
    <name type="scientific">Pedobacter ureilyticus</name>
    <dbReference type="NCBI Taxonomy" id="1393051"/>
    <lineage>
        <taxon>Bacteria</taxon>
        <taxon>Pseudomonadati</taxon>
        <taxon>Bacteroidota</taxon>
        <taxon>Sphingobacteriia</taxon>
        <taxon>Sphingobacteriales</taxon>
        <taxon>Sphingobacteriaceae</taxon>
        <taxon>Pedobacter</taxon>
    </lineage>
</organism>
<sequence length="187" mass="21971">MEIQQTTDSFIDEVEKNSSLNFDELFKNFSELLYSYAFYYLNDMEAAKSVVNDTFLRLWNGKHRPLYIKPYLYRSVKNACLNYLSQRKNDVLLKDFSELEILSDGAKTFEHSDDTNDKLLFLEQVISNLPAKRQLVFKMFRFEELSYAEIAELLNISIRTVEDHLSKSMQFIHAQAKHLIDGKLTNT</sequence>
<dbReference type="CDD" id="cd06171">
    <property type="entry name" value="Sigma70_r4"/>
    <property type="match status" value="1"/>
</dbReference>
<dbReference type="InterPro" id="IPR013324">
    <property type="entry name" value="RNA_pol_sigma_r3/r4-like"/>
</dbReference>
<dbReference type="InterPro" id="IPR013249">
    <property type="entry name" value="RNA_pol_sigma70_r4_t2"/>
</dbReference>
<evidence type="ECO:0000256" key="3">
    <source>
        <dbReference type="ARBA" id="ARBA00023082"/>
    </source>
</evidence>
<dbReference type="Gene3D" id="1.10.10.10">
    <property type="entry name" value="Winged helix-like DNA-binding domain superfamily/Winged helix DNA-binding domain"/>
    <property type="match status" value="1"/>
</dbReference>
<gene>
    <name evidence="7" type="ORF">E6A44_000725</name>
</gene>
<dbReference type="PANTHER" id="PTHR43133:SF46">
    <property type="entry name" value="RNA POLYMERASE SIGMA-70 FACTOR ECF SUBFAMILY"/>
    <property type="match status" value="1"/>
</dbReference>
<evidence type="ECO:0000259" key="6">
    <source>
        <dbReference type="Pfam" id="PF08281"/>
    </source>
</evidence>
<dbReference type="Gene3D" id="1.10.1740.10">
    <property type="match status" value="1"/>
</dbReference>
<feature type="domain" description="RNA polymerase sigma factor 70 region 4 type 2" evidence="6">
    <location>
        <begin position="122"/>
        <end position="170"/>
    </location>
</feature>
<dbReference type="Pfam" id="PF04542">
    <property type="entry name" value="Sigma70_r2"/>
    <property type="match status" value="1"/>
</dbReference>
<accession>A0ABW9J4F6</accession>
<comment type="similarity">
    <text evidence="1">Belongs to the sigma-70 factor family. ECF subfamily.</text>
</comment>
<evidence type="ECO:0000313" key="8">
    <source>
        <dbReference type="Proteomes" id="UP001517247"/>
    </source>
</evidence>
<evidence type="ECO:0000256" key="1">
    <source>
        <dbReference type="ARBA" id="ARBA00010641"/>
    </source>
</evidence>
<comment type="caution">
    <text evidence="7">The sequence shown here is derived from an EMBL/GenBank/DDBJ whole genome shotgun (WGS) entry which is preliminary data.</text>
</comment>
<keyword evidence="3" id="KW-0731">Sigma factor</keyword>
<dbReference type="InterPro" id="IPR039425">
    <property type="entry name" value="RNA_pol_sigma-70-like"/>
</dbReference>
<evidence type="ECO:0000256" key="4">
    <source>
        <dbReference type="ARBA" id="ARBA00023163"/>
    </source>
</evidence>
<dbReference type="EMBL" id="SSHJ02000001">
    <property type="protein sequence ID" value="MFN0254076.1"/>
    <property type="molecule type" value="Genomic_DNA"/>
</dbReference>
<evidence type="ECO:0000256" key="2">
    <source>
        <dbReference type="ARBA" id="ARBA00023015"/>
    </source>
</evidence>
<protein>
    <submittedName>
        <fullName evidence="7">Sigma-70 family RNA polymerase sigma factor</fullName>
    </submittedName>
</protein>
<reference evidence="7 8" key="1">
    <citation type="submission" date="2024-12" db="EMBL/GenBank/DDBJ databases">
        <authorList>
            <person name="Hu S."/>
        </authorList>
    </citation>
    <scope>NUCLEOTIDE SEQUENCE [LARGE SCALE GENOMIC DNA]</scope>
    <source>
        <strain evidence="7 8">THG-T11</strain>
    </source>
</reference>
<dbReference type="InterPro" id="IPR014284">
    <property type="entry name" value="RNA_pol_sigma-70_dom"/>
</dbReference>
<evidence type="ECO:0000313" key="7">
    <source>
        <dbReference type="EMBL" id="MFN0254076.1"/>
    </source>
</evidence>
<dbReference type="SUPFAM" id="SSF88946">
    <property type="entry name" value="Sigma2 domain of RNA polymerase sigma factors"/>
    <property type="match status" value="1"/>
</dbReference>
<evidence type="ECO:0000259" key="5">
    <source>
        <dbReference type="Pfam" id="PF04542"/>
    </source>
</evidence>
<dbReference type="InterPro" id="IPR013325">
    <property type="entry name" value="RNA_pol_sigma_r2"/>
</dbReference>
<dbReference type="NCBIfam" id="TIGR02937">
    <property type="entry name" value="sigma70-ECF"/>
    <property type="match status" value="1"/>
</dbReference>
<name>A0ABW9J4F6_9SPHI</name>
<dbReference type="RefSeq" id="WP_138721262.1">
    <property type="nucleotide sequence ID" value="NZ_SSHJ02000001.1"/>
</dbReference>
<keyword evidence="4" id="KW-0804">Transcription</keyword>
<dbReference type="InterPro" id="IPR036388">
    <property type="entry name" value="WH-like_DNA-bd_sf"/>
</dbReference>
<keyword evidence="8" id="KW-1185">Reference proteome</keyword>
<keyword evidence="2" id="KW-0805">Transcription regulation</keyword>
<dbReference type="InterPro" id="IPR007627">
    <property type="entry name" value="RNA_pol_sigma70_r2"/>
</dbReference>
<proteinExistence type="inferred from homology"/>
<feature type="domain" description="RNA polymerase sigma-70 region 2" evidence="5">
    <location>
        <begin position="25"/>
        <end position="88"/>
    </location>
</feature>